<protein>
    <submittedName>
        <fullName evidence="8">Methyltetrahydrofolate cobalamin methyltransferase</fullName>
    </submittedName>
</protein>
<evidence type="ECO:0000313" key="9">
    <source>
        <dbReference type="Proteomes" id="UP000320679"/>
    </source>
</evidence>
<evidence type="ECO:0000313" key="8">
    <source>
        <dbReference type="EMBL" id="TET46855.1"/>
    </source>
</evidence>
<dbReference type="GO" id="GO:0005829">
    <property type="term" value="C:cytosol"/>
    <property type="evidence" value="ECO:0007669"/>
    <property type="project" value="TreeGrafter"/>
</dbReference>
<dbReference type="PROSITE" id="PS50972">
    <property type="entry name" value="PTERIN_BINDING"/>
    <property type="match status" value="1"/>
</dbReference>
<dbReference type="GO" id="GO:0031419">
    <property type="term" value="F:cobalamin binding"/>
    <property type="evidence" value="ECO:0007669"/>
    <property type="project" value="UniProtKB-KW"/>
</dbReference>
<dbReference type="Gene3D" id="3.20.20.20">
    <property type="entry name" value="Dihydropteroate synthase-like"/>
    <property type="match status" value="1"/>
</dbReference>
<evidence type="ECO:0000259" key="7">
    <source>
        <dbReference type="PROSITE" id="PS50972"/>
    </source>
</evidence>
<dbReference type="GO" id="GO:0046653">
    <property type="term" value="P:tetrahydrofolate metabolic process"/>
    <property type="evidence" value="ECO:0007669"/>
    <property type="project" value="TreeGrafter"/>
</dbReference>
<dbReference type="GO" id="GO:0032259">
    <property type="term" value="P:methylation"/>
    <property type="evidence" value="ECO:0007669"/>
    <property type="project" value="UniProtKB-KW"/>
</dbReference>
<dbReference type="InterPro" id="IPR000489">
    <property type="entry name" value="Pterin-binding_dom"/>
</dbReference>
<feature type="domain" description="Pterin-binding" evidence="7">
    <location>
        <begin position="46"/>
        <end position="292"/>
    </location>
</feature>
<sequence>MIPELTEAPDRFAKRNREVLHKKVFQARNGSYSNLIIFRELEKKAMLIIGEKINTVRKNIALAVEKKDVEIIQKEAINQVKAGVDVLDVNVGSPLKEAENMRWAIKVIQEVVNIPLCIDSPSPETIKAGFQVCKDKRRTWANSITLQKKRMEGVLPLVKKYNCPLIALCMDDKGIPPSAEKRVEVARRLIKVVSDFGILLDNLYLDCLVEPISVGQGKAQQTLATIRMMKNTFPQIKTIVCLSAVSFGLPGRRLINRTFLPLLIEAGVDAIFLDPLDEAIMATLKAANALLNKDESCLKYISAHREGKLKI</sequence>
<reference evidence="8 9" key="1">
    <citation type="submission" date="2019-03" db="EMBL/GenBank/DDBJ databases">
        <title>Metabolic potential of uncultured bacteria and archaea associated with petroleum seepage in deep-sea sediments.</title>
        <authorList>
            <person name="Dong X."/>
            <person name="Hubert C."/>
        </authorList>
    </citation>
    <scope>NUCLEOTIDE SEQUENCE [LARGE SCALE GENOMIC DNA]</scope>
    <source>
        <strain evidence="8">E29_bin78</strain>
    </source>
</reference>
<dbReference type="PANTHER" id="PTHR45833">
    <property type="entry name" value="METHIONINE SYNTHASE"/>
    <property type="match status" value="1"/>
</dbReference>
<comment type="caution">
    <text evidence="8">The sequence shown here is derived from an EMBL/GenBank/DDBJ whole genome shotgun (WGS) entry which is preliminary data.</text>
</comment>
<evidence type="ECO:0000256" key="1">
    <source>
        <dbReference type="ARBA" id="ARBA00010398"/>
    </source>
</evidence>
<dbReference type="EMBL" id="SOJK01000112">
    <property type="protein sequence ID" value="TET46855.1"/>
    <property type="molecule type" value="Genomic_DNA"/>
</dbReference>
<comment type="similarity">
    <text evidence="1">Belongs to the vitamin-B12 dependent methionine synthase family.</text>
</comment>
<evidence type="ECO:0000256" key="4">
    <source>
        <dbReference type="ARBA" id="ARBA00022679"/>
    </source>
</evidence>
<keyword evidence="6" id="KW-0170">Cobalt</keyword>
<dbReference type="GO" id="GO:0050667">
    <property type="term" value="P:homocysteine metabolic process"/>
    <property type="evidence" value="ECO:0007669"/>
    <property type="project" value="TreeGrafter"/>
</dbReference>
<dbReference type="Pfam" id="PF00809">
    <property type="entry name" value="Pterin_bind"/>
    <property type="match status" value="1"/>
</dbReference>
<dbReference type="InterPro" id="IPR050554">
    <property type="entry name" value="Met_Synthase/Corrinoid"/>
</dbReference>
<dbReference type="Proteomes" id="UP000320679">
    <property type="component" value="Unassembled WGS sequence"/>
</dbReference>
<dbReference type="AlphaFoldDB" id="A0A523UWD0"/>
<evidence type="ECO:0000256" key="6">
    <source>
        <dbReference type="ARBA" id="ARBA00023285"/>
    </source>
</evidence>
<accession>A0A523UWD0</accession>
<keyword evidence="4 8" id="KW-0808">Transferase</keyword>
<dbReference type="NCBIfam" id="NF005719">
    <property type="entry name" value="PRK07535.1"/>
    <property type="match status" value="1"/>
</dbReference>
<keyword evidence="2 8" id="KW-0489">Methyltransferase</keyword>
<gene>
    <name evidence="8" type="ORF">E3J59_02630</name>
</gene>
<evidence type="ECO:0000256" key="3">
    <source>
        <dbReference type="ARBA" id="ARBA00022628"/>
    </source>
</evidence>
<dbReference type="PANTHER" id="PTHR45833:SF1">
    <property type="entry name" value="METHIONINE SYNTHASE"/>
    <property type="match status" value="1"/>
</dbReference>
<organism evidence="8 9">
    <name type="scientific">Aerophobetes bacterium</name>
    <dbReference type="NCBI Taxonomy" id="2030807"/>
    <lineage>
        <taxon>Bacteria</taxon>
        <taxon>Candidatus Aerophobota</taxon>
    </lineage>
</organism>
<keyword evidence="5" id="KW-0479">Metal-binding</keyword>
<dbReference type="InterPro" id="IPR011005">
    <property type="entry name" value="Dihydropteroate_synth-like_sf"/>
</dbReference>
<dbReference type="SUPFAM" id="SSF51717">
    <property type="entry name" value="Dihydropteroate synthetase-like"/>
    <property type="match status" value="1"/>
</dbReference>
<dbReference type="GO" id="GO:0008705">
    <property type="term" value="F:methionine synthase activity"/>
    <property type="evidence" value="ECO:0007669"/>
    <property type="project" value="TreeGrafter"/>
</dbReference>
<keyword evidence="3" id="KW-0846">Cobalamin</keyword>
<proteinExistence type="inferred from homology"/>
<dbReference type="GO" id="GO:0046872">
    <property type="term" value="F:metal ion binding"/>
    <property type="evidence" value="ECO:0007669"/>
    <property type="project" value="UniProtKB-KW"/>
</dbReference>
<evidence type="ECO:0000256" key="2">
    <source>
        <dbReference type="ARBA" id="ARBA00022603"/>
    </source>
</evidence>
<name>A0A523UWD0_UNCAE</name>
<evidence type="ECO:0000256" key="5">
    <source>
        <dbReference type="ARBA" id="ARBA00022723"/>
    </source>
</evidence>